<accession>A0A4S2N1J7</accession>
<proteinExistence type="predicted"/>
<feature type="compositionally biased region" description="Low complexity" evidence="1">
    <location>
        <begin position="1"/>
        <end position="12"/>
    </location>
</feature>
<feature type="region of interest" description="Disordered" evidence="1">
    <location>
        <begin position="1"/>
        <end position="25"/>
    </location>
</feature>
<name>A0A4S2N1J7_9PEZI</name>
<dbReference type="EMBL" id="ML220114">
    <property type="protein sequence ID" value="TGZ82794.1"/>
    <property type="molecule type" value="Genomic_DNA"/>
</dbReference>
<dbReference type="InterPro" id="IPR028036">
    <property type="entry name" value="DMAC1-like_dom"/>
</dbReference>
<evidence type="ECO:0000313" key="5">
    <source>
        <dbReference type="Proteomes" id="UP000298138"/>
    </source>
</evidence>
<organism evidence="4 5">
    <name type="scientific">Ascodesmis nigricans</name>
    <dbReference type="NCBI Taxonomy" id="341454"/>
    <lineage>
        <taxon>Eukaryota</taxon>
        <taxon>Fungi</taxon>
        <taxon>Dikarya</taxon>
        <taxon>Ascomycota</taxon>
        <taxon>Pezizomycotina</taxon>
        <taxon>Pezizomycetes</taxon>
        <taxon>Pezizales</taxon>
        <taxon>Ascodesmidaceae</taxon>
        <taxon>Ascodesmis</taxon>
    </lineage>
</organism>
<dbReference type="InterPro" id="IPR053092">
    <property type="entry name" value="Mitochondrial_unc_protein"/>
</dbReference>
<keyword evidence="2" id="KW-1133">Transmembrane helix</keyword>
<dbReference type="Proteomes" id="UP000298138">
    <property type="component" value="Unassembled WGS sequence"/>
</dbReference>
<dbReference type="Pfam" id="PF15055">
    <property type="entry name" value="DMAC1_Dmo2"/>
    <property type="match status" value="1"/>
</dbReference>
<dbReference type="PANTHER" id="PTHR28048">
    <property type="entry name" value="ACR195WP"/>
    <property type="match status" value="1"/>
</dbReference>
<evidence type="ECO:0000259" key="3">
    <source>
        <dbReference type="Pfam" id="PF15055"/>
    </source>
</evidence>
<keyword evidence="2" id="KW-0812">Transmembrane</keyword>
<evidence type="ECO:0000313" key="4">
    <source>
        <dbReference type="EMBL" id="TGZ82794.1"/>
    </source>
</evidence>
<dbReference type="InParanoid" id="A0A4S2N1J7"/>
<dbReference type="OrthoDB" id="6604875at2759"/>
<evidence type="ECO:0000256" key="1">
    <source>
        <dbReference type="SAM" id="MobiDB-lite"/>
    </source>
</evidence>
<keyword evidence="2" id="KW-0472">Membrane</keyword>
<reference evidence="4 5" key="1">
    <citation type="submission" date="2019-04" db="EMBL/GenBank/DDBJ databases">
        <title>Comparative genomics and transcriptomics to analyze fruiting body development in filamentous ascomycetes.</title>
        <authorList>
            <consortium name="DOE Joint Genome Institute"/>
            <person name="Lutkenhaus R."/>
            <person name="Traeger S."/>
            <person name="Breuer J."/>
            <person name="Kuo A."/>
            <person name="Lipzen A."/>
            <person name="Pangilinan J."/>
            <person name="Dilworth D."/>
            <person name="Sandor L."/>
            <person name="Poggeler S."/>
            <person name="Barry K."/>
            <person name="Grigoriev I.V."/>
            <person name="Nowrousian M."/>
        </authorList>
    </citation>
    <scope>NUCLEOTIDE SEQUENCE [LARGE SCALE GENOMIC DNA]</scope>
    <source>
        <strain evidence="4 5">CBS 389.68</strain>
    </source>
</reference>
<dbReference type="AlphaFoldDB" id="A0A4S2N1J7"/>
<dbReference type="PANTHER" id="PTHR28048:SF1">
    <property type="entry name" value="ACR195WP"/>
    <property type="match status" value="1"/>
</dbReference>
<protein>
    <recommendedName>
        <fullName evidence="3">Distal membrane-arm assembly complex protein 1-like domain-containing protein</fullName>
    </recommendedName>
</protein>
<sequence length="115" mass="12166">MSTSNSSSDSSNKIPPLPDKVDPRAVGAQPYDIETFMRLDQGECTACKIIGSVAFMGLGGYTFYSGMKNLNANAAAIAASNSRFGIGIRKVTIATMAGGFVAAGVIRLMNHRWVM</sequence>
<feature type="domain" description="Distal membrane-arm assembly complex protein 1-like" evidence="3">
    <location>
        <begin position="43"/>
        <end position="77"/>
    </location>
</feature>
<evidence type="ECO:0000256" key="2">
    <source>
        <dbReference type="SAM" id="Phobius"/>
    </source>
</evidence>
<feature type="transmembrane region" description="Helical" evidence="2">
    <location>
        <begin position="91"/>
        <end position="109"/>
    </location>
</feature>
<keyword evidence="5" id="KW-1185">Reference proteome</keyword>
<gene>
    <name evidence="4" type="ORF">EX30DRAFT_369849</name>
</gene>